<feature type="region of interest" description="Disordered" evidence="1">
    <location>
        <begin position="71"/>
        <end position="91"/>
    </location>
</feature>
<dbReference type="AlphaFoldDB" id="A0A174SEQ2"/>
<gene>
    <name evidence="2" type="ORF">ERS852411_03772</name>
</gene>
<accession>A0A174SEQ2</accession>
<organism evidence="2 3">
    <name type="scientific">Flavonifractor plautii</name>
    <name type="common">Fusobacterium plautii</name>
    <dbReference type="NCBI Taxonomy" id="292800"/>
    <lineage>
        <taxon>Bacteria</taxon>
        <taxon>Bacillati</taxon>
        <taxon>Bacillota</taxon>
        <taxon>Clostridia</taxon>
        <taxon>Eubacteriales</taxon>
        <taxon>Oscillospiraceae</taxon>
        <taxon>Flavonifractor</taxon>
    </lineage>
</organism>
<proteinExistence type="predicted"/>
<name>A0A174SEQ2_FLAPL</name>
<protein>
    <submittedName>
        <fullName evidence="2">Uncharacterized protein</fullName>
    </submittedName>
</protein>
<evidence type="ECO:0000313" key="3">
    <source>
        <dbReference type="Proteomes" id="UP000095746"/>
    </source>
</evidence>
<reference evidence="2 3" key="1">
    <citation type="submission" date="2015-09" db="EMBL/GenBank/DDBJ databases">
        <authorList>
            <consortium name="Pathogen Informatics"/>
        </authorList>
    </citation>
    <scope>NUCLEOTIDE SEQUENCE [LARGE SCALE GENOMIC DNA]</scope>
    <source>
        <strain evidence="2 3">2789STDY5608854</strain>
    </source>
</reference>
<dbReference type="EMBL" id="CYZT01000575">
    <property type="protein sequence ID" value="CUP93680.1"/>
    <property type="molecule type" value="Genomic_DNA"/>
</dbReference>
<sequence>MRSRKPTTPLSGLRGERRRGFSVFRLDSRAEKYMMTATLAISDGWKVPMPGTAIHRFTPSERLVWMPGMSTAMSSRTASPRAKTDSQRKVW</sequence>
<evidence type="ECO:0000256" key="1">
    <source>
        <dbReference type="SAM" id="MobiDB-lite"/>
    </source>
</evidence>
<dbReference type="Proteomes" id="UP000095746">
    <property type="component" value="Unassembled WGS sequence"/>
</dbReference>
<feature type="compositionally biased region" description="Basic and acidic residues" evidence="1">
    <location>
        <begin position="82"/>
        <end position="91"/>
    </location>
</feature>
<evidence type="ECO:0000313" key="2">
    <source>
        <dbReference type="EMBL" id="CUP93680.1"/>
    </source>
</evidence>